<gene>
    <name evidence="1" type="ORF">vBKpMFBKp24_314</name>
</gene>
<evidence type="ECO:0000313" key="1">
    <source>
        <dbReference type="EMBL" id="QQV92150.1"/>
    </source>
</evidence>
<dbReference type="InterPro" id="IPR057701">
    <property type="entry name" value="DUF7941"/>
</dbReference>
<evidence type="ECO:0000313" key="2">
    <source>
        <dbReference type="Proteomes" id="UP000596381"/>
    </source>
</evidence>
<dbReference type="EMBL" id="MW394391">
    <property type="protein sequence ID" value="QQV92150.1"/>
    <property type="molecule type" value="Genomic_DNA"/>
</dbReference>
<name>A0A7U0GBJ1_9CAUD</name>
<protein>
    <recommendedName>
        <fullName evidence="3">Virion structural protein</fullName>
    </recommendedName>
</protein>
<proteinExistence type="predicted"/>
<dbReference type="Pfam" id="PF25613">
    <property type="entry name" value="DUF7941"/>
    <property type="match status" value="1"/>
</dbReference>
<organism evidence="1 2">
    <name type="scientific">Klebsiella phage vB_KpM_FBKp24</name>
    <dbReference type="NCBI Taxonomy" id="2801834"/>
    <lineage>
        <taxon>Viruses</taxon>
        <taxon>Duplodnaviria</taxon>
        <taxon>Heunggongvirae</taxon>
        <taxon>Uroviricota</taxon>
        <taxon>Caudoviricetes</taxon>
        <taxon>Chimalliviridae</taxon>
        <taxon>Maaswegvirus</taxon>
        <taxon>Maaswegvirus Kp24</taxon>
    </lineage>
</organism>
<dbReference type="Proteomes" id="UP000596381">
    <property type="component" value="Segment"/>
</dbReference>
<evidence type="ECO:0008006" key="3">
    <source>
        <dbReference type="Google" id="ProtNLM"/>
    </source>
</evidence>
<sequence length="188" mass="20215">MYVDLFGRPKFEILADLISQQNNLTTPLNASYLSFGNITGSTVPGTEDRISVLVTGRSPVTGSKTFTYTRIELNKLMSSVGPTLVLPETASTIADLLPLIKAKYSLYIDVEDIANASDYLPFIPTGETAVVTIQTKAGTTYNSHVWSGNLDVTCSGGSKIPRGSLLTESGKAINTEDSKFILVEQADE</sequence>
<keyword evidence="2" id="KW-1185">Reference proteome</keyword>
<accession>A0A7U0GBJ1</accession>
<reference evidence="1 2" key="1">
    <citation type="submission" date="2020-12" db="EMBL/GenBank/DDBJ databases">
        <title>Genomic characterization of four novel bacteriophages infecting Klebsiella pneumoniae.</title>
        <authorList>
            <person name="Estrada Bonilla B."/>
            <person name="Costa A.R."/>
            <person name="van Rossum T."/>
            <person name="Hagedoorn S."/>
            <person name="Wallinga H."/>
            <person name="Xiao M."/>
            <person name="Song W."/>
            <person name="Haas P.-J."/>
            <person name="Nobrega F.L."/>
            <person name="Brouns S.J.J."/>
        </authorList>
    </citation>
    <scope>NUCLEOTIDE SEQUENCE [LARGE SCALE GENOMIC DNA]</scope>
</reference>